<keyword evidence="4" id="KW-1185">Reference proteome</keyword>
<dbReference type="InterPro" id="IPR036163">
    <property type="entry name" value="HMA_dom_sf"/>
</dbReference>
<dbReference type="Gene3D" id="3.30.70.100">
    <property type="match status" value="4"/>
</dbReference>
<dbReference type="Proteomes" id="UP000006729">
    <property type="component" value="Chromosome 6"/>
</dbReference>
<dbReference type="InParanoid" id="A0A2K2A158"/>
<dbReference type="InterPro" id="IPR006121">
    <property type="entry name" value="HMA_dom"/>
</dbReference>
<reference evidence="3 4" key="1">
    <citation type="journal article" date="2006" name="Science">
        <title>The genome of black cottonwood, Populus trichocarpa (Torr. &amp; Gray).</title>
        <authorList>
            <person name="Tuskan G.A."/>
            <person name="Difazio S."/>
            <person name="Jansson S."/>
            <person name="Bohlmann J."/>
            <person name="Grigoriev I."/>
            <person name="Hellsten U."/>
            <person name="Putnam N."/>
            <person name="Ralph S."/>
            <person name="Rombauts S."/>
            <person name="Salamov A."/>
            <person name="Schein J."/>
            <person name="Sterck L."/>
            <person name="Aerts A."/>
            <person name="Bhalerao R.R."/>
            <person name="Bhalerao R.P."/>
            <person name="Blaudez D."/>
            <person name="Boerjan W."/>
            <person name="Brun A."/>
            <person name="Brunner A."/>
            <person name="Busov V."/>
            <person name="Campbell M."/>
            <person name="Carlson J."/>
            <person name="Chalot M."/>
            <person name="Chapman J."/>
            <person name="Chen G.L."/>
            <person name="Cooper D."/>
            <person name="Coutinho P.M."/>
            <person name="Couturier J."/>
            <person name="Covert S."/>
            <person name="Cronk Q."/>
            <person name="Cunningham R."/>
            <person name="Davis J."/>
            <person name="Degroeve S."/>
            <person name="Dejardin A."/>
            <person name="Depamphilis C."/>
            <person name="Detter J."/>
            <person name="Dirks B."/>
            <person name="Dubchak I."/>
            <person name="Duplessis S."/>
            <person name="Ehlting J."/>
            <person name="Ellis B."/>
            <person name="Gendler K."/>
            <person name="Goodstein D."/>
            <person name="Gribskov M."/>
            <person name="Grimwood J."/>
            <person name="Groover A."/>
            <person name="Gunter L."/>
            <person name="Hamberger B."/>
            <person name="Heinze B."/>
            <person name="Helariutta Y."/>
            <person name="Henrissat B."/>
            <person name="Holligan D."/>
            <person name="Holt R."/>
            <person name="Huang W."/>
            <person name="Islam-Faridi N."/>
            <person name="Jones S."/>
            <person name="Jones-Rhoades M."/>
            <person name="Jorgensen R."/>
            <person name="Joshi C."/>
            <person name="Kangasjarvi J."/>
            <person name="Karlsson J."/>
            <person name="Kelleher C."/>
            <person name="Kirkpatrick R."/>
            <person name="Kirst M."/>
            <person name="Kohler A."/>
            <person name="Kalluri U."/>
            <person name="Larimer F."/>
            <person name="Leebens-Mack J."/>
            <person name="Leple J.C."/>
            <person name="Locascio P."/>
            <person name="Lou Y."/>
            <person name="Lucas S."/>
            <person name="Martin F."/>
            <person name="Montanini B."/>
            <person name="Napoli C."/>
            <person name="Nelson D.R."/>
            <person name="Nelson C."/>
            <person name="Nieminen K."/>
            <person name="Nilsson O."/>
            <person name="Pereda V."/>
            <person name="Peter G."/>
            <person name="Philippe R."/>
            <person name="Pilate G."/>
            <person name="Poliakov A."/>
            <person name="Razumovskaya J."/>
            <person name="Richardson P."/>
            <person name="Rinaldi C."/>
            <person name="Ritland K."/>
            <person name="Rouze P."/>
            <person name="Ryaboy D."/>
            <person name="Schmutz J."/>
            <person name="Schrader J."/>
            <person name="Segerman B."/>
            <person name="Shin H."/>
            <person name="Siddiqui A."/>
            <person name="Sterky F."/>
            <person name="Terry A."/>
            <person name="Tsai C.J."/>
            <person name="Uberbacher E."/>
            <person name="Unneberg P."/>
            <person name="Vahala J."/>
            <person name="Wall K."/>
            <person name="Wessler S."/>
            <person name="Yang G."/>
            <person name="Yin T."/>
            <person name="Douglas C."/>
            <person name="Marra M."/>
            <person name="Sandberg G."/>
            <person name="Van de Peer Y."/>
            <person name="Rokhsar D."/>
        </authorList>
    </citation>
    <scope>NUCLEOTIDE SEQUENCE [LARGE SCALE GENOMIC DNA]</scope>
    <source>
        <strain evidence="4">cv. Nisqually</strain>
    </source>
</reference>
<dbReference type="EMBL" id="CM009295">
    <property type="protein sequence ID" value="PNT31260.1"/>
    <property type="molecule type" value="Genomic_DNA"/>
</dbReference>
<dbReference type="CDD" id="cd00371">
    <property type="entry name" value="HMA"/>
    <property type="match status" value="4"/>
</dbReference>
<dbReference type="ExpressionAtlas" id="A0A2K2A158">
    <property type="expression patterns" value="baseline and differential"/>
</dbReference>
<feature type="domain" description="HMA" evidence="2">
    <location>
        <begin position="186"/>
        <end position="249"/>
    </location>
</feature>
<feature type="domain" description="HMA" evidence="2">
    <location>
        <begin position="107"/>
        <end position="170"/>
    </location>
</feature>
<evidence type="ECO:0000256" key="1">
    <source>
        <dbReference type="SAM" id="MobiDB-lite"/>
    </source>
</evidence>
<dbReference type="PANTHER" id="PTHR46413">
    <property type="entry name" value="HEAVY METAL-ASSOCIATED ISOPRENYLATED PLANT PROTEIN 6"/>
    <property type="match status" value="1"/>
</dbReference>
<feature type="region of interest" description="Disordered" evidence="1">
    <location>
        <begin position="334"/>
        <end position="373"/>
    </location>
</feature>
<feature type="domain" description="HMA" evidence="2">
    <location>
        <begin position="28"/>
        <end position="91"/>
    </location>
</feature>
<dbReference type="SUPFAM" id="SSF55008">
    <property type="entry name" value="HMA, heavy metal-associated domain"/>
    <property type="match status" value="4"/>
</dbReference>
<name>A0A2K2A158_POPTR</name>
<evidence type="ECO:0000259" key="2">
    <source>
        <dbReference type="PROSITE" id="PS50846"/>
    </source>
</evidence>
<gene>
    <name evidence="3" type="ORF">POPTR_006G124500</name>
</gene>
<proteinExistence type="predicted"/>
<evidence type="ECO:0000313" key="4">
    <source>
        <dbReference type="Proteomes" id="UP000006729"/>
    </source>
</evidence>
<feature type="compositionally biased region" description="Basic and acidic residues" evidence="1">
    <location>
        <begin position="334"/>
        <end position="370"/>
    </location>
</feature>
<dbReference type="AlphaFoldDB" id="A0A2K2A158"/>
<accession>A0A2K2A158</accession>
<dbReference type="PROSITE" id="PS50846">
    <property type="entry name" value="HMA_2"/>
    <property type="match status" value="4"/>
</dbReference>
<dbReference type="Pfam" id="PF00403">
    <property type="entry name" value="HMA"/>
    <property type="match status" value="4"/>
</dbReference>
<dbReference type="InterPro" id="IPR044594">
    <property type="entry name" value="HIPP01/3/5/6"/>
</dbReference>
<protein>
    <recommendedName>
        <fullName evidence="2">HMA domain-containing protein</fullName>
    </recommendedName>
</protein>
<feature type="region of interest" description="Disordered" evidence="1">
    <location>
        <begin position="1"/>
        <end position="25"/>
    </location>
</feature>
<sequence>MGALKEGSKVEAEKKPAADAGEKKDEAKVISVYKLDMYCEGCAKEIRHAVKHLEGVEGLKTDCAGNKLTVKGEVDPAKIKARLEEKTKRKVEIISPQPKKDDGAAAKVISVYKLDMYCEGCAKEIRHAVKHLEGVEGLKTDCAGNKLTVTGKVDPAKIKARLEEKTKRKVEIISPQPKKDDGAAAKVISVYKLDMYCEGCAKEIRHAVKHLEGVEGLKTDCAGNKLTVTGKVDPAKIKARLEEKTKRTWKVEIISPQPKKDDGAAAKIKARLEEKTKRKVEIISPQPKKDDGAAAKIKARLEEKTKRKVEIISPQPKKDDGAAAKIKARLEEKTKRKVEIISPQPKKDDGAAKKPEKKPEGNKEEAKKPPPELQSTVVLKIRLHCEGCISKIKKTISEIKGVGSVTVDAAKNLVTVKGTMDVKDLAPYLKEKKG</sequence>
<dbReference type="GO" id="GO:0046872">
    <property type="term" value="F:metal ion binding"/>
    <property type="evidence" value="ECO:0007669"/>
    <property type="project" value="InterPro"/>
</dbReference>
<feature type="domain" description="HMA" evidence="2">
    <location>
        <begin position="374"/>
        <end position="434"/>
    </location>
</feature>
<dbReference type="PANTHER" id="PTHR46413:SF1">
    <property type="entry name" value="HEAVY METAL-ASSOCIATED ISOPRENYLATED PLANT PROTEIN 6"/>
    <property type="match status" value="1"/>
</dbReference>
<evidence type="ECO:0000313" key="3">
    <source>
        <dbReference type="EMBL" id="PNT31260.1"/>
    </source>
</evidence>
<organism evidence="3 4">
    <name type="scientific">Populus trichocarpa</name>
    <name type="common">Western balsam poplar</name>
    <name type="synonym">Populus balsamifera subsp. trichocarpa</name>
    <dbReference type="NCBI Taxonomy" id="3694"/>
    <lineage>
        <taxon>Eukaryota</taxon>
        <taxon>Viridiplantae</taxon>
        <taxon>Streptophyta</taxon>
        <taxon>Embryophyta</taxon>
        <taxon>Tracheophyta</taxon>
        <taxon>Spermatophyta</taxon>
        <taxon>Magnoliopsida</taxon>
        <taxon>eudicotyledons</taxon>
        <taxon>Gunneridae</taxon>
        <taxon>Pentapetalae</taxon>
        <taxon>rosids</taxon>
        <taxon>fabids</taxon>
        <taxon>Malpighiales</taxon>
        <taxon>Salicaceae</taxon>
        <taxon>Saliceae</taxon>
        <taxon>Populus</taxon>
    </lineage>
</organism>